<evidence type="ECO:0000313" key="4">
    <source>
        <dbReference type="Proteomes" id="UP001153076"/>
    </source>
</evidence>
<dbReference type="EMBL" id="JAKOGI010000482">
    <property type="protein sequence ID" value="KAJ8434346.1"/>
    <property type="molecule type" value="Genomic_DNA"/>
</dbReference>
<evidence type="ECO:0000256" key="2">
    <source>
        <dbReference type="SAM" id="MobiDB-lite"/>
    </source>
</evidence>
<feature type="compositionally biased region" description="Low complexity" evidence="2">
    <location>
        <begin position="89"/>
        <end position="110"/>
    </location>
</feature>
<feature type="region of interest" description="Disordered" evidence="2">
    <location>
        <begin position="257"/>
        <end position="313"/>
    </location>
</feature>
<organism evidence="3 4">
    <name type="scientific">Carnegiea gigantea</name>
    <dbReference type="NCBI Taxonomy" id="171969"/>
    <lineage>
        <taxon>Eukaryota</taxon>
        <taxon>Viridiplantae</taxon>
        <taxon>Streptophyta</taxon>
        <taxon>Embryophyta</taxon>
        <taxon>Tracheophyta</taxon>
        <taxon>Spermatophyta</taxon>
        <taxon>Magnoliopsida</taxon>
        <taxon>eudicotyledons</taxon>
        <taxon>Gunneridae</taxon>
        <taxon>Pentapetalae</taxon>
        <taxon>Caryophyllales</taxon>
        <taxon>Cactineae</taxon>
        <taxon>Cactaceae</taxon>
        <taxon>Cactoideae</taxon>
        <taxon>Echinocereeae</taxon>
        <taxon>Carnegiea</taxon>
    </lineage>
</organism>
<name>A0A9Q1K0R6_9CARY</name>
<dbReference type="AlphaFoldDB" id="A0A9Q1K0R6"/>
<evidence type="ECO:0000313" key="3">
    <source>
        <dbReference type="EMBL" id="KAJ8434346.1"/>
    </source>
</evidence>
<evidence type="ECO:0000256" key="1">
    <source>
        <dbReference type="SAM" id="Coils"/>
    </source>
</evidence>
<comment type="caution">
    <text evidence="3">The sequence shown here is derived from an EMBL/GenBank/DDBJ whole genome shotgun (WGS) entry which is preliminary data.</text>
</comment>
<sequence>MEGLSDPSTIYVIFLMSEKSRTKKKFRFTFTSSQGTPASTPSPTIASTIDPTQNSIPTSSPPFHNHALPNTRLSTIQPTHLSFGHVPTSTTTPTGIPTPITTPETSQPSQEVSQPIEDVQRQTKMKIFPRGKEFYPNHTHEKYKKRLSEIQASTQGEGSTSQGTPLPQLSMETHMTIWKEAVGVTKKGKIFGFGMEDSCASTTSPPTTTKVFIKLFEKEKQSKKKLKKRLHRIEKKLSETTKLVKTLMQQMNFTIPISTNVGVGNGGIGSTSGSNGEEEDEDEDEDEDDDDDDDDDDNNDDQQENEDADKNDK</sequence>
<feature type="compositionally biased region" description="Acidic residues" evidence="2">
    <location>
        <begin position="276"/>
        <end position="307"/>
    </location>
</feature>
<reference evidence="3" key="1">
    <citation type="submission" date="2022-04" db="EMBL/GenBank/DDBJ databases">
        <title>Carnegiea gigantea Genome sequencing and assembly v2.</title>
        <authorList>
            <person name="Copetti D."/>
            <person name="Sanderson M.J."/>
            <person name="Burquez A."/>
            <person name="Wojciechowski M.F."/>
        </authorList>
    </citation>
    <scope>NUCLEOTIDE SEQUENCE</scope>
    <source>
        <strain evidence="3">SGP5-SGP5p</strain>
        <tissue evidence="3">Aerial part</tissue>
    </source>
</reference>
<accession>A0A9Q1K0R6</accession>
<proteinExistence type="predicted"/>
<gene>
    <name evidence="3" type="ORF">Cgig2_019973</name>
</gene>
<dbReference type="Proteomes" id="UP001153076">
    <property type="component" value="Unassembled WGS sequence"/>
</dbReference>
<keyword evidence="4" id="KW-1185">Reference proteome</keyword>
<protein>
    <submittedName>
        <fullName evidence="3">Uncharacterized protein</fullName>
    </submittedName>
</protein>
<feature type="region of interest" description="Disordered" evidence="2">
    <location>
        <begin position="89"/>
        <end position="119"/>
    </location>
</feature>
<feature type="coiled-coil region" evidence="1">
    <location>
        <begin position="216"/>
        <end position="250"/>
    </location>
</feature>
<keyword evidence="1" id="KW-0175">Coiled coil</keyword>